<sequence>MSSLPFKFSYSLYQTPRQLCDFKMISIGQSLIPFSLIAATTAVNFDVLNGQDFPDPGLLQVGGVSYAFGTASGPGSIPKTSNNAFNNPGGWSSAVESFPQDSPAQSAGGWAKPYTSWAPDVFQLSDGSFAMYYASEINGNGRQPHCLGLARNGNDPNGPYTDGSSYSFICPADQGGAIDPEAFVDDDGSLYLAYKIDCPFSGNGPCAGTQSDTPIMLQPLQADGYTFNGEATEIYNSYNGGYQGIEAPALIKHDGIYFLFYSVGCYANNGYRVDYVTSNYRLGPYGNPRTLLQTGDFGLFGPGGLDVVPGTLQATFHSLKQSNNVDAGRQINTAELTINGDTVTVN</sequence>
<evidence type="ECO:0000256" key="4">
    <source>
        <dbReference type="PIRSR" id="PIRSR606710-1"/>
    </source>
</evidence>
<gene>
    <name evidence="8" type="ORF">D0866_11155</name>
    <name evidence="7" type="ORF">D0867_10437</name>
</gene>
<accession>A0A3M6YMR5</accession>
<evidence type="ECO:0000256" key="5">
    <source>
        <dbReference type="PIRSR" id="PIRSR606710-2"/>
    </source>
</evidence>
<proteinExistence type="inferred from homology"/>
<evidence type="ECO:0000313" key="10">
    <source>
        <dbReference type="Proteomes" id="UP000276864"/>
    </source>
</evidence>
<organism evidence="7 9">
    <name type="scientific">Hortaea werneckii</name>
    <name type="common">Black yeast</name>
    <name type="synonym">Cladosporium werneckii</name>
    <dbReference type="NCBI Taxonomy" id="91943"/>
    <lineage>
        <taxon>Eukaryota</taxon>
        <taxon>Fungi</taxon>
        <taxon>Dikarya</taxon>
        <taxon>Ascomycota</taxon>
        <taxon>Pezizomycotina</taxon>
        <taxon>Dothideomycetes</taxon>
        <taxon>Dothideomycetidae</taxon>
        <taxon>Mycosphaerellales</taxon>
        <taxon>Teratosphaeriaceae</taxon>
        <taxon>Hortaea</taxon>
    </lineage>
</organism>
<dbReference type="Proteomes" id="UP000271337">
    <property type="component" value="Unassembled WGS sequence"/>
</dbReference>
<evidence type="ECO:0000313" key="9">
    <source>
        <dbReference type="Proteomes" id="UP000271337"/>
    </source>
</evidence>
<name>A0A3M6YMR5_HORWE</name>
<dbReference type="InterPro" id="IPR006710">
    <property type="entry name" value="Glyco_hydro_43"/>
</dbReference>
<dbReference type="SUPFAM" id="SSF75005">
    <property type="entry name" value="Arabinanase/levansucrase/invertase"/>
    <property type="match status" value="1"/>
</dbReference>
<dbReference type="InterPro" id="IPR023296">
    <property type="entry name" value="Glyco_hydro_beta-prop_sf"/>
</dbReference>
<dbReference type="InterPro" id="IPR051795">
    <property type="entry name" value="Glycosyl_Hydrlase_43"/>
</dbReference>
<feature type="active site" description="Proton donor" evidence="4">
    <location>
        <position position="246"/>
    </location>
</feature>
<dbReference type="OrthoDB" id="3879658at2759"/>
<protein>
    <recommendedName>
        <fullName evidence="11">Glycoside hydrolase family 43 protein</fullName>
    </recommendedName>
</protein>
<dbReference type="Proteomes" id="UP000276864">
    <property type="component" value="Unassembled WGS sequence"/>
</dbReference>
<evidence type="ECO:0000256" key="6">
    <source>
        <dbReference type="RuleBase" id="RU361187"/>
    </source>
</evidence>
<reference evidence="9 10" key="1">
    <citation type="journal article" date="2018" name="BMC Genomics">
        <title>Genomic evidence for intraspecific hybridization in a clonal and extremely halotolerant yeast.</title>
        <authorList>
            <person name="Gostincar C."/>
            <person name="Stajich J.E."/>
            <person name="Zupancic J."/>
            <person name="Zalar P."/>
            <person name="Gunde-Cimerman N."/>
        </authorList>
    </citation>
    <scope>NUCLEOTIDE SEQUENCE [LARGE SCALE GENOMIC DNA]</scope>
    <source>
        <strain evidence="8 10">EXF-6651</strain>
        <strain evidence="7 9">EXF-6669</strain>
    </source>
</reference>
<evidence type="ECO:0000313" key="7">
    <source>
        <dbReference type="EMBL" id="RMY04189.1"/>
    </source>
</evidence>
<dbReference type="Pfam" id="PF04616">
    <property type="entry name" value="Glyco_hydro_43"/>
    <property type="match status" value="1"/>
</dbReference>
<dbReference type="EMBL" id="QWIM01001483">
    <property type="protein sequence ID" value="RMY25285.1"/>
    <property type="molecule type" value="Genomic_DNA"/>
</dbReference>
<comment type="caution">
    <text evidence="7">The sequence shown here is derived from an EMBL/GenBank/DDBJ whole genome shotgun (WGS) entry which is preliminary data.</text>
</comment>
<dbReference type="EMBL" id="QWIL01001362">
    <property type="protein sequence ID" value="RMY04189.1"/>
    <property type="molecule type" value="Genomic_DNA"/>
</dbReference>
<dbReference type="PANTHER" id="PTHR42812:SF5">
    <property type="entry name" value="ENDO-ARABINASE"/>
    <property type="match status" value="1"/>
</dbReference>
<dbReference type="GO" id="GO:0004553">
    <property type="term" value="F:hydrolase activity, hydrolyzing O-glycosyl compounds"/>
    <property type="evidence" value="ECO:0007669"/>
    <property type="project" value="InterPro"/>
</dbReference>
<keyword evidence="2 6" id="KW-0378">Hydrolase</keyword>
<dbReference type="PANTHER" id="PTHR42812">
    <property type="entry name" value="BETA-XYLOSIDASE"/>
    <property type="match status" value="1"/>
</dbReference>
<dbReference type="CDD" id="cd08999">
    <property type="entry name" value="GH43_ABN-like"/>
    <property type="match status" value="1"/>
</dbReference>
<feature type="site" description="Important for catalytic activity, responsible for pKa modulation of the active site Glu and correct orientation of both the proton donor and substrate" evidence="5">
    <location>
        <position position="179"/>
    </location>
</feature>
<feature type="active site" description="Proton acceptor" evidence="4">
    <location>
        <position position="55"/>
    </location>
</feature>
<evidence type="ECO:0000256" key="2">
    <source>
        <dbReference type="ARBA" id="ARBA00022801"/>
    </source>
</evidence>
<evidence type="ECO:0000256" key="1">
    <source>
        <dbReference type="ARBA" id="ARBA00009865"/>
    </source>
</evidence>
<dbReference type="Gene3D" id="2.115.10.20">
    <property type="entry name" value="Glycosyl hydrolase domain, family 43"/>
    <property type="match status" value="1"/>
</dbReference>
<evidence type="ECO:0000256" key="3">
    <source>
        <dbReference type="ARBA" id="ARBA00023295"/>
    </source>
</evidence>
<dbReference type="GO" id="GO:0005975">
    <property type="term" value="P:carbohydrate metabolic process"/>
    <property type="evidence" value="ECO:0007669"/>
    <property type="project" value="InterPro"/>
</dbReference>
<dbReference type="VEuPathDB" id="FungiDB:BTJ68_00256"/>
<comment type="similarity">
    <text evidence="1 6">Belongs to the glycosyl hydrolase 43 family.</text>
</comment>
<keyword evidence="3 6" id="KW-0326">Glycosidase</keyword>
<evidence type="ECO:0000313" key="8">
    <source>
        <dbReference type="EMBL" id="RMY25285.1"/>
    </source>
</evidence>
<dbReference type="AlphaFoldDB" id="A0A3M6YMR5"/>
<evidence type="ECO:0008006" key="11">
    <source>
        <dbReference type="Google" id="ProtNLM"/>
    </source>
</evidence>